<gene>
    <name evidence="3" type="ORF">UW63_C0069G0006</name>
</gene>
<proteinExistence type="predicted"/>
<feature type="binding site" evidence="2">
    <location>
        <position position="100"/>
    </location>
    <ligand>
        <name>substrate</name>
    </ligand>
</feature>
<dbReference type="SMART" id="SM00855">
    <property type="entry name" value="PGAM"/>
    <property type="match status" value="1"/>
</dbReference>
<feature type="binding site" evidence="2">
    <location>
        <begin position="12"/>
        <end position="19"/>
    </location>
    <ligand>
        <name>substrate</name>
    </ligand>
</feature>
<evidence type="ECO:0000313" key="3">
    <source>
        <dbReference type="EMBL" id="KKT68755.1"/>
    </source>
</evidence>
<dbReference type="EMBL" id="LCJB01000069">
    <property type="protein sequence ID" value="KKT68755.1"/>
    <property type="molecule type" value="Genomic_DNA"/>
</dbReference>
<feature type="binding site" evidence="2">
    <location>
        <position position="65"/>
    </location>
    <ligand>
        <name>substrate</name>
    </ligand>
</feature>
<dbReference type="InterPro" id="IPR029033">
    <property type="entry name" value="His_PPase_superfam"/>
</dbReference>
<dbReference type="InterPro" id="IPR050275">
    <property type="entry name" value="PGM_Phosphatase"/>
</dbReference>
<evidence type="ECO:0000256" key="1">
    <source>
        <dbReference type="PIRSR" id="PIRSR613078-1"/>
    </source>
</evidence>
<dbReference type="GO" id="GO:0016791">
    <property type="term" value="F:phosphatase activity"/>
    <property type="evidence" value="ECO:0007669"/>
    <property type="project" value="TreeGrafter"/>
</dbReference>
<evidence type="ECO:0000256" key="2">
    <source>
        <dbReference type="PIRSR" id="PIRSR613078-2"/>
    </source>
</evidence>
<dbReference type="GO" id="GO:0005737">
    <property type="term" value="C:cytoplasm"/>
    <property type="evidence" value="ECO:0007669"/>
    <property type="project" value="TreeGrafter"/>
</dbReference>
<accession>A0A0G1JBT2</accession>
<dbReference type="Proteomes" id="UP000034154">
    <property type="component" value="Unassembled WGS sequence"/>
</dbReference>
<dbReference type="PANTHER" id="PTHR48100:SF1">
    <property type="entry name" value="HISTIDINE PHOSPHATASE FAMILY PROTEIN-RELATED"/>
    <property type="match status" value="1"/>
</dbReference>
<name>A0A0G1JBT2_9BACT</name>
<dbReference type="SUPFAM" id="SSF53254">
    <property type="entry name" value="Phosphoglycerate mutase-like"/>
    <property type="match status" value="1"/>
</dbReference>
<feature type="active site" description="Tele-phosphohistidine intermediate" evidence="1">
    <location>
        <position position="13"/>
    </location>
</feature>
<protein>
    <submittedName>
        <fullName evidence="3">Phosphoglycerate mutase</fullName>
    </submittedName>
</protein>
<sequence length="199" mass="22260">MSKRTVYLVLVRHTQTDHNAEHRYSGAREDVPLNETGLEQARGLANTLGLLRLSFEPVWCSDLIRTQQVGRIIAGLVDRRLVLDPRLREVDIGQMGGLIKNEALARFPEPHFRTSSSDFDFTSIGGESRTQVVARLQACFDQILETYGAPDDENAVFVIVISHGTALRIMLEELGINPPVLHEQGGFQTICYSKEVDND</sequence>
<dbReference type="PANTHER" id="PTHR48100">
    <property type="entry name" value="BROAD-SPECIFICITY PHOSPHATASE YOR283W-RELATED"/>
    <property type="match status" value="1"/>
</dbReference>
<comment type="caution">
    <text evidence="3">The sequence shown here is derived from an EMBL/GenBank/DDBJ whole genome shotgun (WGS) entry which is preliminary data.</text>
</comment>
<reference evidence="3 4" key="1">
    <citation type="journal article" date="2015" name="Nature">
        <title>rRNA introns, odd ribosomes, and small enigmatic genomes across a large radiation of phyla.</title>
        <authorList>
            <person name="Brown C.T."/>
            <person name="Hug L.A."/>
            <person name="Thomas B.C."/>
            <person name="Sharon I."/>
            <person name="Castelle C.J."/>
            <person name="Singh A."/>
            <person name="Wilkins M.J."/>
            <person name="Williams K.H."/>
            <person name="Banfield J.F."/>
        </authorList>
    </citation>
    <scope>NUCLEOTIDE SEQUENCE [LARGE SCALE GENOMIC DNA]</scope>
</reference>
<feature type="active site" description="Proton donor/acceptor" evidence="1">
    <location>
        <position position="89"/>
    </location>
</feature>
<dbReference type="InterPro" id="IPR013078">
    <property type="entry name" value="His_Pase_superF_clade-1"/>
</dbReference>
<dbReference type="Pfam" id="PF00300">
    <property type="entry name" value="His_Phos_1"/>
    <property type="match status" value="1"/>
</dbReference>
<evidence type="ECO:0000313" key="4">
    <source>
        <dbReference type="Proteomes" id="UP000034154"/>
    </source>
</evidence>
<dbReference type="AlphaFoldDB" id="A0A0G1JBT2"/>
<dbReference type="PIRSF" id="PIRSF000709">
    <property type="entry name" value="6PFK_2-Ptase"/>
    <property type="match status" value="1"/>
</dbReference>
<dbReference type="CDD" id="cd07067">
    <property type="entry name" value="HP_PGM_like"/>
    <property type="match status" value="1"/>
</dbReference>
<dbReference type="Gene3D" id="3.40.50.1240">
    <property type="entry name" value="Phosphoglycerate mutase-like"/>
    <property type="match status" value="1"/>
</dbReference>
<organism evidence="3 4">
    <name type="scientific">Candidatus Uhrbacteria bacterium GW2011_GWF2_44_350</name>
    <dbReference type="NCBI Taxonomy" id="1619000"/>
    <lineage>
        <taxon>Bacteria</taxon>
        <taxon>Candidatus Uhriibacteriota</taxon>
    </lineage>
</organism>